<comment type="similarity">
    <text evidence="2">Belongs to the DivIVA family.</text>
</comment>
<evidence type="ECO:0000256" key="7">
    <source>
        <dbReference type="SAM" id="Coils"/>
    </source>
</evidence>
<keyword evidence="10" id="KW-1185">Reference proteome</keyword>
<gene>
    <name evidence="9" type="ordered locus">Daud_1410</name>
</gene>
<feature type="region of interest" description="Disordered" evidence="8">
    <location>
        <begin position="197"/>
        <end position="222"/>
    </location>
</feature>
<dbReference type="NCBIfam" id="TIGR03544">
    <property type="entry name" value="DivI1A_domain"/>
    <property type="match status" value="1"/>
</dbReference>
<accession>B1I4A4</accession>
<dbReference type="STRING" id="477974.Daud_1410"/>
<dbReference type="eggNOG" id="COG3599">
    <property type="taxonomic scope" value="Bacteria"/>
</dbReference>
<dbReference type="GO" id="GO:0005737">
    <property type="term" value="C:cytoplasm"/>
    <property type="evidence" value="ECO:0007669"/>
    <property type="project" value="UniProtKB-SubCell"/>
</dbReference>
<name>B1I4A4_DESAP</name>
<comment type="subcellular location">
    <subcellularLocation>
        <location evidence="1">Cytoplasm</location>
    </subcellularLocation>
</comment>
<keyword evidence="5 7" id="KW-0175">Coiled coil</keyword>
<evidence type="ECO:0000256" key="5">
    <source>
        <dbReference type="ARBA" id="ARBA00023054"/>
    </source>
</evidence>
<keyword evidence="6" id="KW-0131">Cell cycle</keyword>
<dbReference type="HOGENOM" id="CLU_076854_3_0_9"/>
<dbReference type="InterPro" id="IPR007793">
    <property type="entry name" value="DivIVA_fam"/>
</dbReference>
<keyword evidence="3" id="KW-0963">Cytoplasm</keyword>
<dbReference type="Gene3D" id="6.10.250.660">
    <property type="match status" value="1"/>
</dbReference>
<dbReference type="OrthoDB" id="9815492at2"/>
<evidence type="ECO:0000256" key="3">
    <source>
        <dbReference type="ARBA" id="ARBA00022490"/>
    </source>
</evidence>
<dbReference type="KEGG" id="dau:Daud_1410"/>
<evidence type="ECO:0000313" key="10">
    <source>
        <dbReference type="Proteomes" id="UP000008544"/>
    </source>
</evidence>
<feature type="compositionally biased region" description="Basic and acidic residues" evidence="8">
    <location>
        <begin position="201"/>
        <end position="213"/>
    </location>
</feature>
<evidence type="ECO:0000256" key="6">
    <source>
        <dbReference type="ARBA" id="ARBA00023306"/>
    </source>
</evidence>
<evidence type="ECO:0000256" key="2">
    <source>
        <dbReference type="ARBA" id="ARBA00009008"/>
    </source>
</evidence>
<reference evidence="10" key="1">
    <citation type="submission" date="2007-10" db="EMBL/GenBank/DDBJ databases">
        <title>Complete sequence of chromosome of Desulforudis audaxviator MP104C.</title>
        <authorList>
            <person name="Copeland A."/>
            <person name="Lucas S."/>
            <person name="Lapidus A."/>
            <person name="Barry K."/>
            <person name="Glavina del Rio T."/>
            <person name="Dalin E."/>
            <person name="Tice H."/>
            <person name="Bruce D."/>
            <person name="Pitluck S."/>
            <person name="Lowry S.R."/>
            <person name="Larimer F."/>
            <person name="Land M.L."/>
            <person name="Hauser L."/>
            <person name="Kyrpides N."/>
            <person name="Ivanova N.N."/>
            <person name="Richardson P."/>
        </authorList>
    </citation>
    <scope>NUCLEOTIDE SEQUENCE [LARGE SCALE GENOMIC DNA]</scope>
    <source>
        <strain evidence="10">MP104C</strain>
    </source>
</reference>
<evidence type="ECO:0000256" key="1">
    <source>
        <dbReference type="ARBA" id="ARBA00004496"/>
    </source>
</evidence>
<organism evidence="9 10">
    <name type="scientific">Desulforudis audaxviator (strain MP104C)</name>
    <dbReference type="NCBI Taxonomy" id="477974"/>
    <lineage>
        <taxon>Bacteria</taxon>
        <taxon>Bacillati</taxon>
        <taxon>Bacillota</taxon>
        <taxon>Clostridia</taxon>
        <taxon>Thermoanaerobacterales</taxon>
        <taxon>Candidatus Desulforudaceae</taxon>
        <taxon>Candidatus Desulforudis</taxon>
    </lineage>
</organism>
<dbReference type="Pfam" id="PF05103">
    <property type="entry name" value="DivIVA"/>
    <property type="match status" value="1"/>
</dbReference>
<evidence type="ECO:0000256" key="8">
    <source>
        <dbReference type="SAM" id="MobiDB-lite"/>
    </source>
</evidence>
<evidence type="ECO:0000256" key="4">
    <source>
        <dbReference type="ARBA" id="ARBA00022618"/>
    </source>
</evidence>
<dbReference type="InterPro" id="IPR019933">
    <property type="entry name" value="DivIVA_domain"/>
</dbReference>
<proteinExistence type="inferred from homology"/>
<reference evidence="9 10" key="2">
    <citation type="journal article" date="2008" name="Science">
        <title>Environmental genomics reveals a single-species ecosystem deep within Earth.</title>
        <authorList>
            <person name="Chivian D."/>
            <person name="Brodie E.L."/>
            <person name="Alm E.J."/>
            <person name="Culley D.E."/>
            <person name="Dehal P.S."/>
            <person name="Desantis T.Z."/>
            <person name="Gihring T.M."/>
            <person name="Lapidus A."/>
            <person name="Lin L.H."/>
            <person name="Lowry S.R."/>
            <person name="Moser D.P."/>
            <person name="Richardson P.M."/>
            <person name="Southam G."/>
            <person name="Wanger G."/>
            <person name="Pratt L.M."/>
            <person name="Andersen G.L."/>
            <person name="Hazen T.C."/>
            <person name="Brockman F.J."/>
            <person name="Arkin A.P."/>
            <person name="Onstott T.C."/>
        </authorList>
    </citation>
    <scope>NUCLEOTIDE SEQUENCE [LARGE SCALE GENOMIC DNA]</scope>
    <source>
        <strain evidence="9 10">MP104C</strain>
    </source>
</reference>
<keyword evidence="4" id="KW-0132">Cell division</keyword>
<dbReference type="PANTHER" id="PTHR35794:SF2">
    <property type="entry name" value="CELL DIVISION PROTEIN DIVIVA"/>
    <property type="match status" value="1"/>
</dbReference>
<dbReference type="Proteomes" id="UP000008544">
    <property type="component" value="Chromosome"/>
</dbReference>
<dbReference type="EMBL" id="CP000860">
    <property type="protein sequence ID" value="ACA59918.1"/>
    <property type="molecule type" value="Genomic_DNA"/>
</dbReference>
<feature type="coiled-coil region" evidence="7">
    <location>
        <begin position="29"/>
        <end position="164"/>
    </location>
</feature>
<dbReference type="AlphaFoldDB" id="B1I4A4"/>
<sequence length="222" mass="25715">MMVTPLEIKKKEFRRCFRGYDDQEVDTFLDQVAAAIETLIKENDELKSAVERAEQNVSNYREIENALQQTLVFAQKTAQELKENVQKEADMIRQEARAAAEAIRHEAMQKAELLLEESRRKAEDINLQAHRQAEQSLETAHRQVDELLQEYRRLKWHIKAFRDKFRAFLEAQLELLDNQELGVTWNGQVVTANDIEVAEPEAGRTEPQPETRQLKPISGGKS</sequence>
<evidence type="ECO:0000313" key="9">
    <source>
        <dbReference type="EMBL" id="ACA59918.1"/>
    </source>
</evidence>
<dbReference type="GO" id="GO:0051301">
    <property type="term" value="P:cell division"/>
    <property type="evidence" value="ECO:0007669"/>
    <property type="project" value="UniProtKB-KW"/>
</dbReference>
<dbReference type="PANTHER" id="PTHR35794">
    <property type="entry name" value="CELL DIVISION PROTEIN DIVIVA"/>
    <property type="match status" value="1"/>
</dbReference>
<protein>
    <submittedName>
        <fullName evidence="9">DivIVA family protein</fullName>
    </submittedName>
</protein>